<dbReference type="VEuPathDB" id="FungiDB:KRP22_10880"/>
<keyword evidence="5 7" id="KW-0472">Membrane</keyword>
<evidence type="ECO:0008006" key="10">
    <source>
        <dbReference type="Google" id="ProtNLM"/>
    </source>
</evidence>
<dbReference type="PANTHER" id="PTHR19432:SF35">
    <property type="entry name" value="SOLUTE CARRIER FAMILY 45 MEMBER 3 ISOFORM X1"/>
    <property type="match status" value="1"/>
</dbReference>
<dbReference type="PANTHER" id="PTHR19432">
    <property type="entry name" value="SUGAR TRANSPORTER"/>
    <property type="match status" value="1"/>
</dbReference>
<dbReference type="HOGENOM" id="CLU_395634_0_0_1"/>
<evidence type="ECO:0000256" key="1">
    <source>
        <dbReference type="ARBA" id="ARBA00004141"/>
    </source>
</evidence>
<feature type="transmembrane region" description="Helical" evidence="7">
    <location>
        <begin position="404"/>
        <end position="423"/>
    </location>
</feature>
<feature type="transmembrane region" description="Helical" evidence="7">
    <location>
        <begin position="133"/>
        <end position="150"/>
    </location>
</feature>
<comment type="subcellular location">
    <subcellularLocation>
        <location evidence="1">Membrane</location>
        <topology evidence="1">Multi-pass membrane protein</topology>
    </subcellularLocation>
</comment>
<dbReference type="EnsemblProtists" id="Phyra81738">
    <property type="protein sequence ID" value="Phyra81738"/>
    <property type="gene ID" value="Phyra81738"/>
</dbReference>
<dbReference type="Proteomes" id="UP000005238">
    <property type="component" value="Unassembled WGS sequence"/>
</dbReference>
<dbReference type="AlphaFoldDB" id="H3GWA0"/>
<feature type="region of interest" description="Disordered" evidence="6">
    <location>
        <begin position="524"/>
        <end position="551"/>
    </location>
</feature>
<feature type="transmembrane region" description="Helical" evidence="7">
    <location>
        <begin position="503"/>
        <end position="522"/>
    </location>
</feature>
<feature type="transmembrane region" description="Helical" evidence="7">
    <location>
        <begin position="263"/>
        <end position="284"/>
    </location>
</feature>
<keyword evidence="9" id="KW-1185">Reference proteome</keyword>
<keyword evidence="2" id="KW-0813">Transport</keyword>
<dbReference type="GO" id="GO:0016020">
    <property type="term" value="C:membrane"/>
    <property type="evidence" value="ECO:0000318"/>
    <property type="project" value="GO_Central"/>
</dbReference>
<feature type="transmembrane region" description="Helical" evidence="7">
    <location>
        <begin position="162"/>
        <end position="185"/>
    </location>
</feature>
<evidence type="ECO:0000256" key="4">
    <source>
        <dbReference type="ARBA" id="ARBA00022989"/>
    </source>
</evidence>
<dbReference type="InParanoid" id="H3GWA0"/>
<sequence>MERLHLKPLQDDGNGEDSSVYIGCATPGDVDHQRVDSVVEEQGVNALKVVRFVSESDVAIAVDVEDDQTSTDHVGGGVLHASDIQWTLKTRAFRTCLVLAMPWAAYAILNTVFTNTRLSYMESMGISDFVPRFVPSLIQIFLGPILGAMSDRSLSKWGRRNVFLMAAALIATVTGLLYGSANVLFPTLQSLTKLLLVLLSIGVLLLNIGLRARIMDMVPIEFQVHAQATLAMYEGVGGVLGSLLFRSTSDAVVFASAISGKEILKAFGFALAAIFVTTAVCIYLRPEHPQDKPMFQPRLSRVGREAWQQVVHAPKIFRLLCIVYFVLSFAWLSFSEEVYQWWGANVYGGCKSSDCDDNSQRDYRKGLNTANTALIAQNGLVAVICFIVLLVMPRVPDATYLKRFTVLGLAIGTSALVVAVSVGKVCKEVAFTGFVVTAFYQTAANIFPFSVVGIMGKELLTSVHGFNNNGLYVGVLMLFEAASDLTVQVYGTESLAPLGTGNVLTLPCILFAVGIACLRPAAMSDTENGDRQRENYGREYSRQKRVSPAATSVAIEETPCQLCLVTAPDTHRDRRDQLRKLLHLAPVDRWDDDAPKSAVEQSPRAVANNPRSASPDDQARRSPISRASNSPSCRRRASTDLADIVADFGEQPPVEEVARVQRQQLCCYRAPLSYQHFLMSTSYLDRLKRLQQRAASH</sequence>
<evidence type="ECO:0000313" key="9">
    <source>
        <dbReference type="Proteomes" id="UP000005238"/>
    </source>
</evidence>
<keyword evidence="4 7" id="KW-1133">Transmembrane helix</keyword>
<name>H3GWA0_PHYRM</name>
<protein>
    <recommendedName>
        <fullName evidence="10">Major facilitator superfamily (MFS) profile domain-containing protein</fullName>
    </recommendedName>
</protein>
<dbReference type="eggNOG" id="ENOG502S3IA">
    <property type="taxonomic scope" value="Eukaryota"/>
</dbReference>
<feature type="transmembrane region" description="Helical" evidence="7">
    <location>
        <begin position="470"/>
        <end position="491"/>
    </location>
</feature>
<dbReference type="EMBL" id="DS566060">
    <property type="status" value="NOT_ANNOTATED_CDS"/>
    <property type="molecule type" value="Genomic_DNA"/>
</dbReference>
<feature type="transmembrane region" description="Helical" evidence="7">
    <location>
        <begin position="222"/>
        <end position="243"/>
    </location>
</feature>
<feature type="transmembrane region" description="Helical" evidence="7">
    <location>
        <begin position="373"/>
        <end position="392"/>
    </location>
</feature>
<evidence type="ECO:0000256" key="7">
    <source>
        <dbReference type="SAM" id="Phobius"/>
    </source>
</evidence>
<reference evidence="9" key="1">
    <citation type="journal article" date="2006" name="Science">
        <title>Phytophthora genome sequences uncover evolutionary origins and mechanisms of pathogenesis.</title>
        <authorList>
            <person name="Tyler B.M."/>
            <person name="Tripathy S."/>
            <person name="Zhang X."/>
            <person name="Dehal P."/>
            <person name="Jiang R.H."/>
            <person name="Aerts A."/>
            <person name="Arredondo F.D."/>
            <person name="Baxter L."/>
            <person name="Bensasson D."/>
            <person name="Beynon J.L."/>
            <person name="Chapman J."/>
            <person name="Damasceno C.M."/>
            <person name="Dorrance A.E."/>
            <person name="Dou D."/>
            <person name="Dickerman A.W."/>
            <person name="Dubchak I.L."/>
            <person name="Garbelotto M."/>
            <person name="Gijzen M."/>
            <person name="Gordon S.G."/>
            <person name="Govers F."/>
            <person name="Grunwald N.J."/>
            <person name="Huang W."/>
            <person name="Ivors K.L."/>
            <person name="Jones R.W."/>
            <person name="Kamoun S."/>
            <person name="Krampis K."/>
            <person name="Lamour K.H."/>
            <person name="Lee M.K."/>
            <person name="McDonald W.H."/>
            <person name="Medina M."/>
            <person name="Meijer H.J."/>
            <person name="Nordberg E.K."/>
            <person name="Maclean D.J."/>
            <person name="Ospina-Giraldo M.D."/>
            <person name="Morris P.F."/>
            <person name="Phuntumart V."/>
            <person name="Putnam N.H."/>
            <person name="Rash S."/>
            <person name="Rose J.K."/>
            <person name="Sakihama Y."/>
            <person name="Salamov A.A."/>
            <person name="Savidor A."/>
            <person name="Scheuring C.F."/>
            <person name="Smith B.M."/>
            <person name="Sobral B.W."/>
            <person name="Terry A."/>
            <person name="Torto-Alalibo T.A."/>
            <person name="Win J."/>
            <person name="Xu Z."/>
            <person name="Zhang H."/>
            <person name="Grigoriev I.V."/>
            <person name="Rokhsar D.S."/>
            <person name="Boore J.L."/>
        </authorList>
    </citation>
    <scope>NUCLEOTIDE SEQUENCE [LARGE SCALE GENOMIC DNA]</scope>
    <source>
        <strain evidence="9">Pr102</strain>
    </source>
</reference>
<evidence type="ECO:0000256" key="3">
    <source>
        <dbReference type="ARBA" id="ARBA00022692"/>
    </source>
</evidence>
<reference evidence="8" key="2">
    <citation type="submission" date="2015-06" db="UniProtKB">
        <authorList>
            <consortium name="EnsemblProtists"/>
        </authorList>
    </citation>
    <scope>IDENTIFICATION</scope>
    <source>
        <strain evidence="8">Pr102</strain>
    </source>
</reference>
<evidence type="ECO:0000313" key="8">
    <source>
        <dbReference type="EnsemblProtists" id="Phyra81738"/>
    </source>
</evidence>
<keyword evidence="3 7" id="KW-0812">Transmembrane</keyword>
<evidence type="ECO:0000256" key="5">
    <source>
        <dbReference type="ARBA" id="ARBA00023136"/>
    </source>
</evidence>
<feature type="transmembrane region" description="Helical" evidence="7">
    <location>
        <begin position="429"/>
        <end position="449"/>
    </location>
</feature>
<feature type="transmembrane region" description="Helical" evidence="7">
    <location>
        <begin position="316"/>
        <end position="334"/>
    </location>
</feature>
<dbReference type="InterPro" id="IPR036259">
    <property type="entry name" value="MFS_trans_sf"/>
</dbReference>
<feature type="transmembrane region" description="Helical" evidence="7">
    <location>
        <begin position="191"/>
        <end position="210"/>
    </location>
</feature>
<evidence type="ECO:0000256" key="6">
    <source>
        <dbReference type="SAM" id="MobiDB-lite"/>
    </source>
</evidence>
<dbReference type="GO" id="GO:0008506">
    <property type="term" value="F:sucrose:proton symporter activity"/>
    <property type="evidence" value="ECO:0000318"/>
    <property type="project" value="GO_Central"/>
</dbReference>
<dbReference type="VEuPathDB" id="FungiDB:KRP23_11755"/>
<feature type="region of interest" description="Disordered" evidence="6">
    <location>
        <begin position="592"/>
        <end position="636"/>
    </location>
</feature>
<dbReference type="VEuPathDB" id="FungiDB:KRP22_10881"/>
<evidence type="ECO:0000256" key="2">
    <source>
        <dbReference type="ARBA" id="ARBA00022448"/>
    </source>
</evidence>
<feature type="transmembrane region" description="Helical" evidence="7">
    <location>
        <begin position="92"/>
        <end position="113"/>
    </location>
</feature>
<organism evidence="8 9">
    <name type="scientific">Phytophthora ramorum</name>
    <name type="common">Sudden oak death agent</name>
    <dbReference type="NCBI Taxonomy" id="164328"/>
    <lineage>
        <taxon>Eukaryota</taxon>
        <taxon>Sar</taxon>
        <taxon>Stramenopiles</taxon>
        <taxon>Oomycota</taxon>
        <taxon>Peronosporomycetes</taxon>
        <taxon>Peronosporales</taxon>
        <taxon>Peronosporaceae</taxon>
        <taxon>Phytophthora</taxon>
    </lineage>
</organism>
<feature type="compositionally biased region" description="Basic and acidic residues" evidence="6">
    <location>
        <begin position="528"/>
        <end position="542"/>
    </location>
</feature>
<accession>H3GWA0</accession>
<dbReference type="VEuPathDB" id="FungiDB:KRP23_11754"/>
<proteinExistence type="predicted"/>
<dbReference type="SUPFAM" id="SSF103473">
    <property type="entry name" value="MFS general substrate transporter"/>
    <property type="match status" value="1"/>
</dbReference>